<protein>
    <submittedName>
        <fullName evidence="3">Alpha-internexin</fullName>
    </submittedName>
</protein>
<proteinExistence type="predicted"/>
<gene>
    <name evidence="3" type="ORF">GQ26_0080450</name>
</gene>
<organism evidence="3">
    <name type="scientific">Talaromyces marneffei PM1</name>
    <dbReference type="NCBI Taxonomy" id="1077442"/>
    <lineage>
        <taxon>Eukaryota</taxon>
        <taxon>Fungi</taxon>
        <taxon>Dikarya</taxon>
        <taxon>Ascomycota</taxon>
        <taxon>Pezizomycotina</taxon>
        <taxon>Eurotiomycetes</taxon>
        <taxon>Eurotiomycetidae</taxon>
        <taxon>Eurotiales</taxon>
        <taxon>Trichocomaceae</taxon>
        <taxon>Talaromyces</taxon>
        <taxon>Talaromyces sect. Talaromyces</taxon>
    </lineage>
</organism>
<sequence length="241" mass="26677">MGQKSTSVCAWLEDHEVSSVQPPTDWQCPDCKTGTQLSAEMTVDTSSVMSFDSVIKDSSTSKVSTPPPKTSDRANNKSDMTPKAIVKRHFNSSKPPSPPQVVIDTSKKKSESASPTKRPKKSSKASKAQKQDCAIKTDQPGGMQFSSSSQPDELQTALHTIQTHLDHLHLLRTRNAELTEEVKALKERANSGEETSWELKEYNENLEAQVEELKAERDGLHEKLRKIRRLSGIAMMVDSDA</sequence>
<evidence type="ECO:0000256" key="1">
    <source>
        <dbReference type="SAM" id="Coils"/>
    </source>
</evidence>
<dbReference type="EMBL" id="JPOX01000008">
    <property type="protein sequence ID" value="KFX49813.1"/>
    <property type="molecule type" value="Genomic_DNA"/>
</dbReference>
<evidence type="ECO:0000256" key="2">
    <source>
        <dbReference type="SAM" id="MobiDB-lite"/>
    </source>
</evidence>
<feature type="compositionally biased region" description="Polar residues" evidence="2">
    <location>
        <begin position="144"/>
        <end position="153"/>
    </location>
</feature>
<dbReference type="HOGENOM" id="CLU_1152110_0_0_1"/>
<accession>A0A093XX26</accession>
<reference evidence="3" key="1">
    <citation type="journal article" date="2014" name="PLoS Genet.">
        <title>Signature Gene Expression Reveals Novel Clues to the Molecular Mechanisms of Dimorphic Transition in Penicillium marneffei.</title>
        <authorList>
            <person name="Yang E."/>
            <person name="Wang G."/>
            <person name="Cai J."/>
            <person name="Woo P.C."/>
            <person name="Lau S.K."/>
            <person name="Yuen K.-Y."/>
            <person name="Chow W.-N."/>
            <person name="Lin X."/>
        </authorList>
    </citation>
    <scope>NUCLEOTIDE SEQUENCE [LARGE SCALE GENOMIC DNA]</scope>
    <source>
        <strain evidence="3">PM1</strain>
    </source>
</reference>
<comment type="caution">
    <text evidence="3">The sequence shown here is derived from an EMBL/GenBank/DDBJ whole genome shotgun (WGS) entry which is preliminary data.</text>
</comment>
<dbReference type="Gene3D" id="1.20.5.340">
    <property type="match status" value="1"/>
</dbReference>
<name>A0A093XX26_TALMA</name>
<feature type="region of interest" description="Disordered" evidence="2">
    <location>
        <begin position="53"/>
        <end position="153"/>
    </location>
</feature>
<feature type="coiled-coil region" evidence="1">
    <location>
        <begin position="168"/>
        <end position="230"/>
    </location>
</feature>
<dbReference type="AlphaFoldDB" id="A0A093XX26"/>
<keyword evidence="1" id="KW-0175">Coiled coil</keyword>
<evidence type="ECO:0000313" key="3">
    <source>
        <dbReference type="EMBL" id="KFX49813.1"/>
    </source>
</evidence>